<keyword evidence="5 14" id="KW-0698">rRNA processing</keyword>
<keyword evidence="10 14" id="KW-0479">Metal-binding</keyword>
<dbReference type="GO" id="GO:0030488">
    <property type="term" value="P:tRNA methylation"/>
    <property type="evidence" value="ECO:0007669"/>
    <property type="project" value="UniProtKB-UniRule"/>
</dbReference>
<keyword evidence="17" id="KW-1185">Reference proteome</keyword>
<keyword evidence="4 14" id="KW-0963">Cytoplasm</keyword>
<feature type="binding site" evidence="14">
    <location>
        <begin position="214"/>
        <end position="216"/>
    </location>
    <ligand>
        <name>S-adenosyl-L-methionine</name>
        <dbReference type="ChEBI" id="CHEBI:59789"/>
    </ligand>
</feature>
<dbReference type="InterPro" id="IPR004383">
    <property type="entry name" value="rRNA_lsu_MTrfase_RlmN/Cfr"/>
</dbReference>
<dbReference type="PROSITE" id="PS51918">
    <property type="entry name" value="RADICAL_SAM"/>
    <property type="match status" value="1"/>
</dbReference>
<dbReference type="SFLD" id="SFLDS00029">
    <property type="entry name" value="Radical_SAM"/>
    <property type="match status" value="1"/>
</dbReference>
<evidence type="ECO:0000256" key="4">
    <source>
        <dbReference type="ARBA" id="ARBA00022490"/>
    </source>
</evidence>
<dbReference type="SFLD" id="SFLDF00275">
    <property type="entry name" value="adenosine_C2_methyltransferase"/>
    <property type="match status" value="1"/>
</dbReference>
<feature type="active site" description="S-methylcysteine intermediate" evidence="14">
    <location>
        <position position="335"/>
    </location>
</feature>
<dbReference type="OrthoDB" id="9793973at2"/>
<dbReference type="GO" id="GO:0070040">
    <property type="term" value="F:rRNA (adenine(2503)-C2-)-methyltransferase activity"/>
    <property type="evidence" value="ECO:0007669"/>
    <property type="project" value="UniProtKB-UniRule"/>
</dbReference>
<dbReference type="FunFam" id="3.20.20.70:FF:000014">
    <property type="entry name" value="Probable dual-specificity RNA methyltransferase RlmN"/>
    <property type="match status" value="1"/>
</dbReference>
<dbReference type="RefSeq" id="WP_012963380.1">
    <property type="nucleotide sequence ID" value="NC_013799.1"/>
</dbReference>
<dbReference type="Proteomes" id="UP000002574">
    <property type="component" value="Chromosome"/>
</dbReference>
<accession>D3DH96</accession>
<dbReference type="CDD" id="cd01335">
    <property type="entry name" value="Radical_SAM"/>
    <property type="match status" value="1"/>
</dbReference>
<feature type="domain" description="Radical SAM core" evidence="15">
    <location>
        <begin position="95"/>
        <end position="330"/>
    </location>
</feature>
<sequence>MECILRYNLEELKESLSKMGMPKYRAVQVLGWVYKKFQTDFDAMTDISKEDRKLLKENYRVHTLELTDEVHAEDSVKYLFKTLDGHTIESVLIRERDHLTLCVSSQIGCAVGCKFCATAIDGLTRNLRTDEIIDQLLQIQKKILPQRIRNVVFMGMGEPLANYENVRKAVEVMVSPWGIDLSKRRISVSTSGLIAQIKRMSEDPIMREVNLAVSLNAPSQKLRELIMPISKTNNLSELMQVLKEYPYPKGRRIMLEYVLIKGLNDKKEDALSLAQLIGKYKNKFKVNLIPYNPDPELPYERPSIEEVYEFQKVLWQTGISTFVRLSKGINIFGACGQLRQRDVVKWKEWKKGERAGLQSL</sequence>
<comment type="caution">
    <text evidence="14">Lacks conserved residue(s) required for the propagation of feature annotation.</text>
</comment>
<keyword evidence="6 14" id="KW-0489">Methyltransferase</keyword>
<feature type="binding site" evidence="14">
    <location>
        <begin position="157"/>
        <end position="158"/>
    </location>
    <ligand>
        <name>S-adenosyl-L-methionine</name>
        <dbReference type="ChEBI" id="CHEBI:59789"/>
    </ligand>
</feature>
<dbReference type="GO" id="GO:0000049">
    <property type="term" value="F:tRNA binding"/>
    <property type="evidence" value="ECO:0007669"/>
    <property type="project" value="UniProtKB-UniRule"/>
</dbReference>
<dbReference type="PATRIC" id="fig|608538.5.peg.749"/>
<dbReference type="GO" id="GO:0070475">
    <property type="term" value="P:rRNA base methylation"/>
    <property type="evidence" value="ECO:0007669"/>
    <property type="project" value="UniProtKB-UniRule"/>
</dbReference>
<comment type="function">
    <text evidence="14">Specifically methylates position 2 of adenine 2503 in 23S rRNA and position 2 of adenine 37 in tRNAs.</text>
</comment>
<dbReference type="PANTHER" id="PTHR30544">
    <property type="entry name" value="23S RRNA METHYLTRANSFERASE"/>
    <property type="match status" value="1"/>
</dbReference>
<comment type="cofactor">
    <cofactor evidence="14">
        <name>[4Fe-4S] cluster</name>
        <dbReference type="ChEBI" id="CHEBI:49883"/>
    </cofactor>
    <text evidence="14">Binds 1 [4Fe-4S] cluster. The cluster is coordinated with 3 cysteines and an exchangeable S-adenosyl-L-methionine.</text>
</comment>
<evidence type="ECO:0000256" key="12">
    <source>
        <dbReference type="ARBA" id="ARBA00023014"/>
    </source>
</evidence>
<dbReference type="AlphaFoldDB" id="D3DH96"/>
<dbReference type="HAMAP" id="MF_01849">
    <property type="entry name" value="RNA_methyltr_RlmN"/>
    <property type="match status" value="1"/>
</dbReference>
<evidence type="ECO:0000256" key="11">
    <source>
        <dbReference type="ARBA" id="ARBA00023004"/>
    </source>
</evidence>
<dbReference type="InterPro" id="IPR013785">
    <property type="entry name" value="Aldolase_TIM"/>
</dbReference>
<feature type="binding site" evidence="14">
    <location>
        <position position="292"/>
    </location>
    <ligand>
        <name>S-adenosyl-L-methionine</name>
        <dbReference type="ChEBI" id="CHEBI:59789"/>
    </ligand>
</feature>
<comment type="catalytic activity">
    <reaction evidence="14">
        <text>adenosine(2503) in 23S rRNA + 2 reduced [2Fe-2S]-[ferredoxin] + 2 S-adenosyl-L-methionine = 2-methyladenosine(2503) in 23S rRNA + 5'-deoxyadenosine + L-methionine + 2 oxidized [2Fe-2S]-[ferredoxin] + S-adenosyl-L-homocysteine</text>
        <dbReference type="Rhea" id="RHEA:42916"/>
        <dbReference type="Rhea" id="RHEA-COMP:10000"/>
        <dbReference type="Rhea" id="RHEA-COMP:10001"/>
        <dbReference type="Rhea" id="RHEA-COMP:10152"/>
        <dbReference type="Rhea" id="RHEA-COMP:10282"/>
        <dbReference type="ChEBI" id="CHEBI:17319"/>
        <dbReference type="ChEBI" id="CHEBI:33737"/>
        <dbReference type="ChEBI" id="CHEBI:33738"/>
        <dbReference type="ChEBI" id="CHEBI:57844"/>
        <dbReference type="ChEBI" id="CHEBI:57856"/>
        <dbReference type="ChEBI" id="CHEBI:59789"/>
        <dbReference type="ChEBI" id="CHEBI:74411"/>
        <dbReference type="ChEBI" id="CHEBI:74497"/>
        <dbReference type="EC" id="2.1.1.192"/>
    </reaction>
</comment>
<proteinExistence type="inferred from homology"/>
<comment type="subcellular location">
    <subcellularLocation>
        <location evidence="1 14">Cytoplasm</location>
    </subcellularLocation>
</comment>
<feature type="active site" description="Proton acceptor" evidence="14">
    <location>
        <position position="89"/>
    </location>
</feature>
<evidence type="ECO:0000256" key="2">
    <source>
        <dbReference type="ARBA" id="ARBA00007544"/>
    </source>
</evidence>
<evidence type="ECO:0000256" key="3">
    <source>
        <dbReference type="ARBA" id="ARBA00022485"/>
    </source>
</evidence>
<comment type="catalytic activity">
    <reaction evidence="14">
        <text>adenosine(37) in tRNA + 2 reduced [2Fe-2S]-[ferredoxin] + 2 S-adenosyl-L-methionine = 2-methyladenosine(37) in tRNA + 5'-deoxyadenosine + L-methionine + 2 oxidized [2Fe-2S]-[ferredoxin] + S-adenosyl-L-homocysteine</text>
        <dbReference type="Rhea" id="RHEA:43332"/>
        <dbReference type="Rhea" id="RHEA-COMP:10000"/>
        <dbReference type="Rhea" id="RHEA-COMP:10001"/>
        <dbReference type="Rhea" id="RHEA-COMP:10162"/>
        <dbReference type="Rhea" id="RHEA-COMP:10485"/>
        <dbReference type="ChEBI" id="CHEBI:17319"/>
        <dbReference type="ChEBI" id="CHEBI:33737"/>
        <dbReference type="ChEBI" id="CHEBI:33738"/>
        <dbReference type="ChEBI" id="CHEBI:57844"/>
        <dbReference type="ChEBI" id="CHEBI:57856"/>
        <dbReference type="ChEBI" id="CHEBI:59789"/>
        <dbReference type="ChEBI" id="CHEBI:74411"/>
        <dbReference type="ChEBI" id="CHEBI:74497"/>
        <dbReference type="EC" id="2.1.1.192"/>
    </reaction>
</comment>
<dbReference type="InterPro" id="IPR040072">
    <property type="entry name" value="Methyltransferase_A"/>
</dbReference>
<organism evidence="16 17">
    <name type="scientific">Hydrogenobacter thermophilus (strain DSM 6534 / IAM 12695 / TK-6)</name>
    <dbReference type="NCBI Taxonomy" id="608538"/>
    <lineage>
        <taxon>Bacteria</taxon>
        <taxon>Pseudomonadati</taxon>
        <taxon>Aquificota</taxon>
        <taxon>Aquificia</taxon>
        <taxon>Aquificales</taxon>
        <taxon>Aquificaceae</taxon>
        <taxon>Hydrogenobacter</taxon>
    </lineage>
</organism>
<dbReference type="InterPro" id="IPR007197">
    <property type="entry name" value="rSAM"/>
</dbReference>
<keyword evidence="12 14" id="KW-0411">Iron-sulfur</keyword>
<keyword evidence="13 14" id="KW-1015">Disulfide bond</keyword>
<dbReference type="KEGG" id="hte:Hydth_0738"/>
<feature type="binding site" evidence="14">
    <location>
        <position position="189"/>
    </location>
    <ligand>
        <name>S-adenosyl-L-methionine</name>
        <dbReference type="ChEBI" id="CHEBI:59789"/>
    </ligand>
</feature>
<dbReference type="PANTHER" id="PTHR30544:SF5">
    <property type="entry name" value="RADICAL SAM CORE DOMAIN-CONTAINING PROTEIN"/>
    <property type="match status" value="1"/>
</dbReference>
<feature type="binding site" evidence="14">
    <location>
        <position position="113"/>
    </location>
    <ligand>
        <name>[4Fe-4S] cluster</name>
        <dbReference type="ChEBI" id="CHEBI:49883"/>
        <note>4Fe-4S-S-AdoMet</note>
    </ligand>
</feature>
<evidence type="ECO:0000256" key="10">
    <source>
        <dbReference type="ARBA" id="ARBA00022723"/>
    </source>
</evidence>
<feature type="binding site" evidence="14">
    <location>
        <position position="109"/>
    </location>
    <ligand>
        <name>[4Fe-4S] cluster</name>
        <dbReference type="ChEBI" id="CHEBI:49883"/>
        <note>4Fe-4S-S-AdoMet</note>
    </ligand>
</feature>
<keyword evidence="11 14" id="KW-0408">Iron</keyword>
<evidence type="ECO:0000256" key="8">
    <source>
        <dbReference type="ARBA" id="ARBA00022691"/>
    </source>
</evidence>
<keyword evidence="9 14" id="KW-0819">tRNA processing</keyword>
<dbReference type="SFLD" id="SFLDG01062">
    <property type="entry name" value="methyltransferase_(Class_A)"/>
    <property type="match status" value="1"/>
</dbReference>
<dbReference type="PIRSF" id="PIRSF006004">
    <property type="entry name" value="CHP00048"/>
    <property type="match status" value="1"/>
</dbReference>
<dbReference type="STRING" id="608538.HTH_0738"/>
<evidence type="ECO:0000313" key="17">
    <source>
        <dbReference type="Proteomes" id="UP000002574"/>
    </source>
</evidence>
<dbReference type="GO" id="GO:0051539">
    <property type="term" value="F:4 iron, 4 sulfur cluster binding"/>
    <property type="evidence" value="ECO:0007669"/>
    <property type="project" value="UniProtKB-UniRule"/>
</dbReference>
<dbReference type="EC" id="2.1.1.192" evidence="14"/>
<dbReference type="eggNOG" id="COG0820">
    <property type="taxonomic scope" value="Bacteria"/>
</dbReference>
<evidence type="ECO:0000256" key="5">
    <source>
        <dbReference type="ARBA" id="ARBA00022552"/>
    </source>
</evidence>
<evidence type="ECO:0000259" key="15">
    <source>
        <dbReference type="PROSITE" id="PS51918"/>
    </source>
</evidence>
<dbReference type="GO" id="GO:0002935">
    <property type="term" value="F:tRNA (adenine(37)-C2)-methyltransferase activity"/>
    <property type="evidence" value="ECO:0007669"/>
    <property type="project" value="UniProtKB-UniRule"/>
</dbReference>
<name>D3DH96_HYDTT</name>
<gene>
    <name evidence="14" type="primary">rlmN</name>
    <name evidence="16" type="ordered locus">HTH_0738</name>
</gene>
<evidence type="ECO:0000313" key="16">
    <source>
        <dbReference type="EMBL" id="BAI69198.1"/>
    </source>
</evidence>
<protein>
    <recommendedName>
        <fullName evidence="14">Probable dual-specificity RNA methyltransferase RlmN</fullName>
        <ecNumber evidence="14">2.1.1.192</ecNumber>
    </recommendedName>
    <alternativeName>
        <fullName evidence="14">23S rRNA (adenine(2503)-C(2))-methyltransferase</fullName>
    </alternativeName>
    <alternativeName>
        <fullName evidence="14">23S rRNA m2A2503 methyltransferase</fullName>
    </alternativeName>
    <alternativeName>
        <fullName evidence="14">Ribosomal RNA large subunit methyltransferase N</fullName>
    </alternativeName>
    <alternativeName>
        <fullName evidence="14">tRNA (adenine(37)-C(2))-methyltransferase</fullName>
    </alternativeName>
    <alternativeName>
        <fullName evidence="14">tRNA m2A37 methyltransferase</fullName>
    </alternativeName>
</protein>
<dbReference type="Pfam" id="PF04055">
    <property type="entry name" value="Radical_SAM"/>
    <property type="match status" value="1"/>
</dbReference>
<dbReference type="Gene3D" id="1.10.150.530">
    <property type="match status" value="1"/>
</dbReference>
<dbReference type="Pfam" id="PF21016">
    <property type="entry name" value="RlmN_N"/>
    <property type="match status" value="1"/>
</dbReference>
<dbReference type="KEGG" id="hth:HTH_0738"/>
<dbReference type="EMBL" id="AP011112">
    <property type="protein sequence ID" value="BAI69198.1"/>
    <property type="molecule type" value="Genomic_DNA"/>
</dbReference>
<dbReference type="InterPro" id="IPR027492">
    <property type="entry name" value="RNA_MTrfase_RlmN"/>
</dbReference>
<evidence type="ECO:0000256" key="13">
    <source>
        <dbReference type="ARBA" id="ARBA00023157"/>
    </source>
</evidence>
<comment type="similarity">
    <text evidence="2 14">Belongs to the radical SAM superfamily. RlmN family.</text>
</comment>
<reference evidence="16 17" key="1">
    <citation type="journal article" date="2010" name="J. Bacteriol.">
        <title>Complete genome sequence of the thermophilic, obligately chemolithoautotrophic hydrogen-oxidizing bacterium Hydrogenobacter thermophilus TK-6.</title>
        <authorList>
            <person name="Arai H."/>
            <person name="Kanbe H."/>
            <person name="Ishii M."/>
            <person name="Igarashi Y."/>
        </authorList>
    </citation>
    <scope>NUCLEOTIDE SEQUENCE [LARGE SCALE GENOMIC DNA]</scope>
    <source>
        <strain evidence="17">DSM 6534 / IAM 12695 / TK-6 [Tokyo]</strain>
    </source>
</reference>
<dbReference type="SUPFAM" id="SSF102114">
    <property type="entry name" value="Radical SAM enzymes"/>
    <property type="match status" value="1"/>
</dbReference>
<dbReference type="InterPro" id="IPR048641">
    <property type="entry name" value="RlmN_N"/>
</dbReference>
<keyword evidence="3 14" id="KW-0004">4Fe-4S</keyword>
<keyword evidence="8 14" id="KW-0949">S-adenosyl-L-methionine</keyword>
<evidence type="ECO:0000256" key="1">
    <source>
        <dbReference type="ARBA" id="ARBA00004496"/>
    </source>
</evidence>
<evidence type="ECO:0000256" key="14">
    <source>
        <dbReference type="HAMAP-Rule" id="MF_01849"/>
    </source>
</evidence>
<dbReference type="GO" id="GO:0019843">
    <property type="term" value="F:rRNA binding"/>
    <property type="evidence" value="ECO:0007669"/>
    <property type="project" value="UniProtKB-UniRule"/>
</dbReference>
<comment type="miscellaneous">
    <text evidence="14">Reaction proceeds by a ping-pong mechanism involving intermediate methylation of a conserved cysteine residue.</text>
</comment>
<dbReference type="NCBIfam" id="TIGR00048">
    <property type="entry name" value="rRNA_mod_RlmN"/>
    <property type="match status" value="1"/>
</dbReference>
<keyword evidence="7 14" id="KW-0808">Transferase</keyword>
<dbReference type="Gene3D" id="3.20.20.70">
    <property type="entry name" value="Aldolase class I"/>
    <property type="match status" value="1"/>
</dbReference>
<evidence type="ECO:0000256" key="6">
    <source>
        <dbReference type="ARBA" id="ARBA00022603"/>
    </source>
</evidence>
<evidence type="ECO:0000256" key="9">
    <source>
        <dbReference type="ARBA" id="ARBA00022694"/>
    </source>
</evidence>
<evidence type="ECO:0000256" key="7">
    <source>
        <dbReference type="ARBA" id="ARBA00022679"/>
    </source>
</evidence>
<feature type="binding site" evidence="14">
    <location>
        <position position="116"/>
    </location>
    <ligand>
        <name>[4Fe-4S] cluster</name>
        <dbReference type="ChEBI" id="CHEBI:49883"/>
        <note>4Fe-4S-S-AdoMet</note>
    </ligand>
</feature>
<dbReference type="InterPro" id="IPR058240">
    <property type="entry name" value="rSAM_sf"/>
</dbReference>
<dbReference type="GO" id="GO:0005737">
    <property type="term" value="C:cytoplasm"/>
    <property type="evidence" value="ECO:0007669"/>
    <property type="project" value="UniProtKB-SubCell"/>
</dbReference>
<dbReference type="GO" id="GO:0046872">
    <property type="term" value="F:metal ion binding"/>
    <property type="evidence" value="ECO:0007669"/>
    <property type="project" value="UniProtKB-KW"/>
</dbReference>